<keyword evidence="5" id="KW-0406">Ion transport</keyword>
<evidence type="ECO:0000313" key="9">
    <source>
        <dbReference type="Proteomes" id="UP000198341"/>
    </source>
</evidence>
<dbReference type="eggNOG" id="KOG1662">
    <property type="taxonomic scope" value="Eukaryota"/>
</dbReference>
<dbReference type="InterPro" id="IPR020781">
    <property type="entry name" value="ATPase_OSCP/d_CS"/>
</dbReference>
<dbReference type="EMBL" id="FO082277">
    <property type="protein sequence ID" value="CCO15244.1"/>
    <property type="molecule type" value="Genomic_DNA"/>
</dbReference>
<evidence type="ECO:0000256" key="2">
    <source>
        <dbReference type="ARBA" id="ARBA00007046"/>
    </source>
</evidence>
<dbReference type="OrthoDB" id="1262810at2759"/>
<comment type="similarity">
    <text evidence="2">Belongs to the ATPase delta chain family.</text>
</comment>
<dbReference type="NCBIfam" id="TIGR01145">
    <property type="entry name" value="ATP_synt_delta"/>
    <property type="match status" value="1"/>
</dbReference>
<dbReference type="STRING" id="41875.K8EBM6"/>
<evidence type="ECO:0000256" key="3">
    <source>
        <dbReference type="ARBA" id="ARBA00022448"/>
    </source>
</evidence>
<keyword evidence="9" id="KW-1185">Reference proteome</keyword>
<dbReference type="Proteomes" id="UP000198341">
    <property type="component" value="Chromosome 2"/>
</dbReference>
<reference evidence="8 9" key="1">
    <citation type="submission" date="2011-10" db="EMBL/GenBank/DDBJ databases">
        <authorList>
            <person name="Genoscope - CEA"/>
        </authorList>
    </citation>
    <scope>NUCLEOTIDE SEQUENCE [LARGE SCALE GENOMIC DNA]</scope>
    <source>
        <strain evidence="8 9">RCC 1105</strain>
    </source>
</reference>
<dbReference type="SUPFAM" id="SSF47928">
    <property type="entry name" value="N-terminal domain of the delta subunit of the F1F0-ATP synthase"/>
    <property type="match status" value="1"/>
</dbReference>
<dbReference type="HAMAP" id="MF_01416">
    <property type="entry name" value="ATP_synth_delta_bact"/>
    <property type="match status" value="1"/>
</dbReference>
<dbReference type="Pfam" id="PF00213">
    <property type="entry name" value="OSCP"/>
    <property type="match status" value="1"/>
</dbReference>
<keyword evidence="3" id="KW-0813">Transport</keyword>
<comment type="subcellular location">
    <subcellularLocation>
        <location evidence="1">Membrane</location>
    </subcellularLocation>
</comment>
<evidence type="ECO:0000313" key="8">
    <source>
        <dbReference type="EMBL" id="CCO15244.1"/>
    </source>
</evidence>
<name>K8EBM6_9CHLO</name>
<evidence type="ECO:0000256" key="1">
    <source>
        <dbReference type="ARBA" id="ARBA00004370"/>
    </source>
</evidence>
<protein>
    <submittedName>
        <fullName evidence="8">F0F1 ATP synthase subunit delta</fullName>
    </submittedName>
</protein>
<dbReference type="GO" id="GO:0016020">
    <property type="term" value="C:membrane"/>
    <property type="evidence" value="ECO:0007669"/>
    <property type="project" value="UniProtKB-SubCell"/>
</dbReference>
<keyword evidence="6" id="KW-0472">Membrane</keyword>
<evidence type="ECO:0000256" key="6">
    <source>
        <dbReference type="ARBA" id="ARBA00023136"/>
    </source>
</evidence>
<dbReference type="PRINTS" id="PR00125">
    <property type="entry name" value="ATPASEDELTA"/>
</dbReference>
<dbReference type="GeneID" id="19017559"/>
<dbReference type="InterPro" id="IPR026015">
    <property type="entry name" value="ATP_synth_OSCP/delta_N_sf"/>
</dbReference>
<organism evidence="8 9">
    <name type="scientific">Bathycoccus prasinos</name>
    <dbReference type="NCBI Taxonomy" id="41875"/>
    <lineage>
        <taxon>Eukaryota</taxon>
        <taxon>Viridiplantae</taxon>
        <taxon>Chlorophyta</taxon>
        <taxon>Mamiellophyceae</taxon>
        <taxon>Mamiellales</taxon>
        <taxon>Bathycoccaceae</taxon>
        <taxon>Bathycoccus</taxon>
    </lineage>
</organism>
<dbReference type="InterPro" id="IPR000711">
    <property type="entry name" value="ATPase_OSCP/dsu"/>
</dbReference>
<keyword evidence="7" id="KW-0066">ATP synthesis</keyword>
<sequence>MAASMQSISFARSTAGSTSSLRRKNVAPRRIVNTQAQAKASSPVAGGYAAALVDACKSAGALEAVHDDLETVAGYLAANEGTAAFLANPVVGEEKKKEILQKLAGEASFHAFTTNFMQLLVDKKRMNQLSAIIEEFETLFCEATDTQVATVTSAVKLENEQQFMIAKKLQEMTGAKNIKLKPEVDESLLGGFVVQYGKDGSGFIDMSVKGQVRQLSNVFVQ</sequence>
<dbReference type="Gene3D" id="1.10.520.20">
    <property type="entry name" value="N-terminal domain of the delta subunit of the F1F0-ATP synthase"/>
    <property type="match status" value="1"/>
</dbReference>
<dbReference type="AlphaFoldDB" id="K8EBM6"/>
<evidence type="ECO:0000256" key="7">
    <source>
        <dbReference type="ARBA" id="ARBA00023310"/>
    </source>
</evidence>
<keyword evidence="4" id="KW-0375">Hydrogen ion transport</keyword>
<dbReference type="PANTHER" id="PTHR11910">
    <property type="entry name" value="ATP SYNTHASE DELTA CHAIN"/>
    <property type="match status" value="1"/>
</dbReference>
<accession>K8EBM6</accession>
<evidence type="ECO:0000256" key="4">
    <source>
        <dbReference type="ARBA" id="ARBA00022781"/>
    </source>
</evidence>
<dbReference type="PROSITE" id="PS00389">
    <property type="entry name" value="ATPASE_DELTA"/>
    <property type="match status" value="1"/>
</dbReference>
<proteinExistence type="inferred from homology"/>
<gene>
    <name evidence="8" type="ORF">Bathy02g04460</name>
</gene>
<dbReference type="RefSeq" id="XP_007515004.1">
    <property type="nucleotide sequence ID" value="XM_007514942.1"/>
</dbReference>
<dbReference type="KEGG" id="bpg:Bathy02g04460"/>
<evidence type="ECO:0000256" key="5">
    <source>
        <dbReference type="ARBA" id="ARBA00023065"/>
    </source>
</evidence>
<dbReference type="GO" id="GO:0046933">
    <property type="term" value="F:proton-transporting ATP synthase activity, rotational mechanism"/>
    <property type="evidence" value="ECO:0007669"/>
    <property type="project" value="InterPro"/>
</dbReference>